<organism evidence="1 2">
    <name type="scientific">Mycena rosella</name>
    <name type="common">Pink bonnet</name>
    <name type="synonym">Agaricus rosellus</name>
    <dbReference type="NCBI Taxonomy" id="1033263"/>
    <lineage>
        <taxon>Eukaryota</taxon>
        <taxon>Fungi</taxon>
        <taxon>Dikarya</taxon>
        <taxon>Basidiomycota</taxon>
        <taxon>Agaricomycotina</taxon>
        <taxon>Agaricomycetes</taxon>
        <taxon>Agaricomycetidae</taxon>
        <taxon>Agaricales</taxon>
        <taxon>Marasmiineae</taxon>
        <taxon>Mycenaceae</taxon>
        <taxon>Mycena</taxon>
    </lineage>
</organism>
<dbReference type="EMBL" id="JARKIE010000019">
    <property type="protein sequence ID" value="KAJ7700833.1"/>
    <property type="molecule type" value="Genomic_DNA"/>
</dbReference>
<sequence>MDSTDGIDVLPDEIFAVIFKLVADSPITSLETDEPFPLAASRVSRRWRAVTLASPEIWATVRFTRRSCSWKLANAFIERTGSYPLDISVGLEPYTRADLPPPRTPASNILAVIGPHIHRWRKIPLCGSKRYFADLRQFMHD</sequence>
<comment type="caution">
    <text evidence="1">The sequence shown here is derived from an EMBL/GenBank/DDBJ whole genome shotgun (WGS) entry which is preliminary data.</text>
</comment>
<evidence type="ECO:0000313" key="1">
    <source>
        <dbReference type="EMBL" id="KAJ7700833.1"/>
    </source>
</evidence>
<accession>A0AAD7DYC4</accession>
<keyword evidence="2" id="KW-1185">Reference proteome</keyword>
<evidence type="ECO:0008006" key="3">
    <source>
        <dbReference type="Google" id="ProtNLM"/>
    </source>
</evidence>
<proteinExistence type="predicted"/>
<evidence type="ECO:0000313" key="2">
    <source>
        <dbReference type="Proteomes" id="UP001221757"/>
    </source>
</evidence>
<reference evidence="1" key="1">
    <citation type="submission" date="2023-03" db="EMBL/GenBank/DDBJ databases">
        <title>Massive genome expansion in bonnet fungi (Mycena s.s.) driven by repeated elements and novel gene families across ecological guilds.</title>
        <authorList>
            <consortium name="Lawrence Berkeley National Laboratory"/>
            <person name="Harder C.B."/>
            <person name="Miyauchi S."/>
            <person name="Viragh M."/>
            <person name="Kuo A."/>
            <person name="Thoen E."/>
            <person name="Andreopoulos B."/>
            <person name="Lu D."/>
            <person name="Skrede I."/>
            <person name="Drula E."/>
            <person name="Henrissat B."/>
            <person name="Morin E."/>
            <person name="Kohler A."/>
            <person name="Barry K."/>
            <person name="LaButti K."/>
            <person name="Morin E."/>
            <person name="Salamov A."/>
            <person name="Lipzen A."/>
            <person name="Mereny Z."/>
            <person name="Hegedus B."/>
            <person name="Baldrian P."/>
            <person name="Stursova M."/>
            <person name="Weitz H."/>
            <person name="Taylor A."/>
            <person name="Grigoriev I.V."/>
            <person name="Nagy L.G."/>
            <person name="Martin F."/>
            <person name="Kauserud H."/>
        </authorList>
    </citation>
    <scope>NUCLEOTIDE SEQUENCE</scope>
    <source>
        <strain evidence="1">CBHHK067</strain>
    </source>
</reference>
<gene>
    <name evidence="1" type="ORF">B0H17DRAFT_1247518</name>
</gene>
<dbReference type="AlphaFoldDB" id="A0AAD7DYC4"/>
<protein>
    <recommendedName>
        <fullName evidence="3">F-box domain-containing protein</fullName>
    </recommendedName>
</protein>
<dbReference type="SUPFAM" id="SSF81383">
    <property type="entry name" value="F-box domain"/>
    <property type="match status" value="1"/>
</dbReference>
<feature type="non-terminal residue" evidence="1">
    <location>
        <position position="141"/>
    </location>
</feature>
<dbReference type="InterPro" id="IPR036047">
    <property type="entry name" value="F-box-like_dom_sf"/>
</dbReference>
<dbReference type="Gene3D" id="1.20.1280.50">
    <property type="match status" value="1"/>
</dbReference>
<name>A0AAD7DYC4_MYCRO</name>
<dbReference type="Proteomes" id="UP001221757">
    <property type="component" value="Unassembled WGS sequence"/>
</dbReference>